<accession>A0ABV7WY92</accession>
<dbReference type="EMBL" id="JBHRYD010000001">
    <property type="protein sequence ID" value="MFC3704243.1"/>
    <property type="molecule type" value="Genomic_DNA"/>
</dbReference>
<evidence type="ECO:0000256" key="2">
    <source>
        <dbReference type="ARBA" id="ARBA00023015"/>
    </source>
</evidence>
<name>A0ABV7WY92_9HYPH</name>
<keyword evidence="7" id="KW-1185">Reference proteome</keyword>
<comment type="caution">
    <text evidence="6">The sequence shown here is derived from an EMBL/GenBank/DDBJ whole genome shotgun (WGS) entry which is preliminary data.</text>
</comment>
<dbReference type="Gene3D" id="1.10.10.10">
    <property type="entry name" value="Winged helix-like DNA-binding domain superfamily/Winged helix DNA-binding domain"/>
    <property type="match status" value="1"/>
</dbReference>
<feature type="domain" description="HTH lysR-type" evidence="5">
    <location>
        <begin position="22"/>
        <end position="79"/>
    </location>
</feature>
<evidence type="ECO:0000259" key="5">
    <source>
        <dbReference type="PROSITE" id="PS50931"/>
    </source>
</evidence>
<evidence type="ECO:0000313" key="6">
    <source>
        <dbReference type="EMBL" id="MFC3704243.1"/>
    </source>
</evidence>
<proteinExistence type="inferred from homology"/>
<dbReference type="PROSITE" id="PS50931">
    <property type="entry name" value="HTH_LYSR"/>
    <property type="match status" value="1"/>
</dbReference>
<dbReference type="CDD" id="cd08422">
    <property type="entry name" value="PBP2_CrgA_like"/>
    <property type="match status" value="1"/>
</dbReference>
<dbReference type="Pfam" id="PF03466">
    <property type="entry name" value="LysR_substrate"/>
    <property type="match status" value="1"/>
</dbReference>
<dbReference type="SUPFAM" id="SSF46785">
    <property type="entry name" value="Winged helix' DNA-binding domain"/>
    <property type="match status" value="1"/>
</dbReference>
<dbReference type="InterPro" id="IPR005119">
    <property type="entry name" value="LysR_subst-bd"/>
</dbReference>
<dbReference type="RefSeq" id="WP_380095678.1">
    <property type="nucleotide sequence ID" value="NZ_JBHRYD010000001.1"/>
</dbReference>
<evidence type="ECO:0000313" key="7">
    <source>
        <dbReference type="Proteomes" id="UP001595613"/>
    </source>
</evidence>
<dbReference type="Proteomes" id="UP001595613">
    <property type="component" value="Unassembled WGS sequence"/>
</dbReference>
<keyword evidence="2" id="KW-0805">Transcription regulation</keyword>
<gene>
    <name evidence="6" type="ORF">ACFOOL_05670</name>
</gene>
<dbReference type="InterPro" id="IPR000847">
    <property type="entry name" value="LysR_HTH_N"/>
</dbReference>
<dbReference type="PANTHER" id="PTHR30537:SF5">
    <property type="entry name" value="HTH-TYPE TRANSCRIPTIONAL ACTIVATOR TTDR-RELATED"/>
    <property type="match status" value="1"/>
</dbReference>
<dbReference type="InterPro" id="IPR036390">
    <property type="entry name" value="WH_DNA-bd_sf"/>
</dbReference>
<evidence type="ECO:0000256" key="1">
    <source>
        <dbReference type="ARBA" id="ARBA00009437"/>
    </source>
</evidence>
<dbReference type="Gene3D" id="3.40.190.290">
    <property type="match status" value="1"/>
</dbReference>
<protein>
    <submittedName>
        <fullName evidence="6">LysR family transcriptional regulator</fullName>
    </submittedName>
</protein>
<comment type="similarity">
    <text evidence="1">Belongs to the LysR transcriptional regulatory family.</text>
</comment>
<dbReference type="InterPro" id="IPR058163">
    <property type="entry name" value="LysR-type_TF_proteobact-type"/>
</dbReference>
<organism evidence="6 7">
    <name type="scientific">Devosia honganensis</name>
    <dbReference type="NCBI Taxonomy" id="1610527"/>
    <lineage>
        <taxon>Bacteria</taxon>
        <taxon>Pseudomonadati</taxon>
        <taxon>Pseudomonadota</taxon>
        <taxon>Alphaproteobacteria</taxon>
        <taxon>Hyphomicrobiales</taxon>
        <taxon>Devosiaceae</taxon>
        <taxon>Devosia</taxon>
    </lineage>
</organism>
<keyword evidence="4" id="KW-0804">Transcription</keyword>
<dbReference type="SUPFAM" id="SSF53850">
    <property type="entry name" value="Periplasmic binding protein-like II"/>
    <property type="match status" value="1"/>
</dbReference>
<keyword evidence="3" id="KW-0238">DNA-binding</keyword>
<dbReference type="Pfam" id="PF00126">
    <property type="entry name" value="HTH_1"/>
    <property type="match status" value="1"/>
</dbReference>
<reference evidence="7" key="1">
    <citation type="journal article" date="2019" name="Int. J. Syst. Evol. Microbiol.">
        <title>The Global Catalogue of Microorganisms (GCM) 10K type strain sequencing project: providing services to taxonomists for standard genome sequencing and annotation.</title>
        <authorList>
            <consortium name="The Broad Institute Genomics Platform"/>
            <consortium name="The Broad Institute Genome Sequencing Center for Infectious Disease"/>
            <person name="Wu L."/>
            <person name="Ma J."/>
        </authorList>
    </citation>
    <scope>NUCLEOTIDE SEQUENCE [LARGE SCALE GENOMIC DNA]</scope>
    <source>
        <strain evidence="7">KCTC 42281</strain>
    </source>
</reference>
<evidence type="ECO:0000256" key="4">
    <source>
        <dbReference type="ARBA" id="ARBA00023163"/>
    </source>
</evidence>
<dbReference type="InterPro" id="IPR036388">
    <property type="entry name" value="WH-like_DNA-bd_sf"/>
</dbReference>
<dbReference type="PANTHER" id="PTHR30537">
    <property type="entry name" value="HTH-TYPE TRANSCRIPTIONAL REGULATOR"/>
    <property type="match status" value="1"/>
</dbReference>
<sequence>MKDKAVQTPSGQGERRNVQDLPSLRDMELFVIVVQAGSFSAAGRRVGLSPASVSRYINALEDRLGVRLLNRTSRKLSLSDMGAIFFQRAERILNDVRETQIEVTQEHVRPQGTLHVHSRMLVGLQYIAPALPAFLAQYPEITVDLTLSNDDVDIIEHNIDVDIRIGQLADSSLIARKLVDSERVLCATPDYLASRPPITEPRDLLEHNCLAYRINLGGVTWRFLAADGQLIEVPVTGSMRTNSGPALHIAMMEGLGISLMPDWAVARELAAGRLVRLLPQYRISFTSFENAVYAVYSPTRHLPVKARVFIDYLARHFQSVRV</sequence>
<evidence type="ECO:0000256" key="3">
    <source>
        <dbReference type="ARBA" id="ARBA00023125"/>
    </source>
</evidence>